<keyword evidence="2 5" id="KW-0863">Zinc-finger</keyword>
<feature type="domain" description="THAP-type" evidence="6">
    <location>
        <begin position="1"/>
        <end position="76"/>
    </location>
</feature>
<evidence type="ECO:0000313" key="8">
    <source>
        <dbReference type="Proteomes" id="UP001153954"/>
    </source>
</evidence>
<dbReference type="SUPFAM" id="SSF57716">
    <property type="entry name" value="Glucocorticoid receptor-like (DNA-binding domain)"/>
    <property type="match status" value="1"/>
</dbReference>
<evidence type="ECO:0000256" key="1">
    <source>
        <dbReference type="ARBA" id="ARBA00022723"/>
    </source>
</evidence>
<dbReference type="PROSITE" id="PS50950">
    <property type="entry name" value="ZF_THAP"/>
    <property type="match status" value="1"/>
</dbReference>
<comment type="caution">
    <text evidence="7">The sequence shown here is derived from an EMBL/GenBank/DDBJ whole genome shotgun (WGS) entry which is preliminary data.</text>
</comment>
<name>A0AAU9V3H3_EUPED</name>
<dbReference type="InterPro" id="IPR048367">
    <property type="entry name" value="TNP-like_RNaseH_C"/>
</dbReference>
<evidence type="ECO:0000259" key="6">
    <source>
        <dbReference type="PROSITE" id="PS50950"/>
    </source>
</evidence>
<dbReference type="InterPro" id="IPR048365">
    <property type="entry name" value="TNP-like_RNaseH_N"/>
</dbReference>
<dbReference type="EMBL" id="CAKOGL010000027">
    <property type="protein sequence ID" value="CAH2104760.1"/>
    <property type="molecule type" value="Genomic_DNA"/>
</dbReference>
<evidence type="ECO:0000256" key="3">
    <source>
        <dbReference type="ARBA" id="ARBA00022833"/>
    </source>
</evidence>
<dbReference type="AlphaFoldDB" id="A0AAU9V3H3"/>
<dbReference type="Pfam" id="PF21787">
    <property type="entry name" value="TNP-like_RNaseH_N"/>
    <property type="match status" value="1"/>
</dbReference>
<sequence length="663" mass="77290">MPDMMMKKKIDKNFDTKRRNEWLKVVGREDLLTKLVHDKKRLQYRICEDHFNKSCIKYSKNGTKKYLFDNAFPTLNLPTNDGACSSSNQCEYVFIQENQNIQVIPTTEVSSSSNNPLNKIDQTRDQTSCNIQTDPYKEPCENRSAQTALYLSADTPRKRKLLLELREAKKRKTYNLDSVTKEHFLKLCDKFLTKGMSQIIKWQVDVKTGYSGNRYSQDFKFFALMLHYSGPAVYRFLSKTLCLPSIVTLQKLVKPIGTKLDERLLFVLKTKVDRMESQEKICSVCVDCMSLKANLFYDIKNDRIVGFHEINGIQSKEPAKYVIVMMIRGIIHNWKQPIAHSFLSQCKNYPELNDWIDEIITSLLNIGLDIRVFISDLGADFLSAPKSRSVSRDKTYFEVNGKKIYYMFDVPHLLKCVRNNIKTCNFIFDSRVAKWSHIRDLYNEDKKRQIRLAPKLTDIHINPNNFQKMRVKVATQVLSRTVASAINTYVDLNLIEVDARDTTDFVNKINNLFDLLNSSKLRSPNKYKRAFSGENYQIEFLEQMLTFFRNLKLIRSDGQKDVTNIMNFINGFQVSIKSLLNLHEDLKSEDVKFIFTRRLNQDCLENFFGKVRQAGGNCQEPTCRQVSITFKKMFVTNILKKPQNTNCDQDFDKFLIKQMTVVF</sequence>
<dbReference type="PANTHER" id="PTHR47577">
    <property type="entry name" value="THAP DOMAIN-CONTAINING PROTEIN 6"/>
    <property type="match status" value="1"/>
</dbReference>
<dbReference type="GO" id="GO:0008270">
    <property type="term" value="F:zinc ion binding"/>
    <property type="evidence" value="ECO:0007669"/>
    <property type="project" value="UniProtKB-KW"/>
</dbReference>
<dbReference type="Pfam" id="PF21788">
    <property type="entry name" value="TNP-like_GBD"/>
    <property type="match status" value="1"/>
</dbReference>
<keyword evidence="4 5" id="KW-0238">DNA-binding</keyword>
<evidence type="ECO:0000256" key="5">
    <source>
        <dbReference type="PROSITE-ProRule" id="PRU00309"/>
    </source>
</evidence>
<keyword evidence="1" id="KW-0479">Metal-binding</keyword>
<dbReference type="InterPro" id="IPR021896">
    <property type="entry name" value="THAP9-like_HTH"/>
</dbReference>
<evidence type="ECO:0000256" key="2">
    <source>
        <dbReference type="ARBA" id="ARBA00022771"/>
    </source>
</evidence>
<dbReference type="InterPro" id="IPR048366">
    <property type="entry name" value="TNP-like_GBD"/>
</dbReference>
<accession>A0AAU9V3H3</accession>
<dbReference type="Pfam" id="PF05485">
    <property type="entry name" value="THAP"/>
    <property type="match status" value="1"/>
</dbReference>
<dbReference type="Proteomes" id="UP001153954">
    <property type="component" value="Unassembled WGS sequence"/>
</dbReference>
<reference evidence="7" key="1">
    <citation type="submission" date="2022-03" db="EMBL/GenBank/DDBJ databases">
        <authorList>
            <person name="Tunstrom K."/>
        </authorList>
    </citation>
    <scope>NUCLEOTIDE SEQUENCE</scope>
</reference>
<dbReference type="Pfam" id="PF12017">
    <property type="entry name" value="Tnp_P_element"/>
    <property type="match status" value="1"/>
</dbReference>
<organism evidence="7 8">
    <name type="scientific">Euphydryas editha</name>
    <name type="common">Edith's checkerspot</name>
    <dbReference type="NCBI Taxonomy" id="104508"/>
    <lineage>
        <taxon>Eukaryota</taxon>
        <taxon>Metazoa</taxon>
        <taxon>Ecdysozoa</taxon>
        <taxon>Arthropoda</taxon>
        <taxon>Hexapoda</taxon>
        <taxon>Insecta</taxon>
        <taxon>Pterygota</taxon>
        <taxon>Neoptera</taxon>
        <taxon>Endopterygota</taxon>
        <taxon>Lepidoptera</taxon>
        <taxon>Glossata</taxon>
        <taxon>Ditrysia</taxon>
        <taxon>Papilionoidea</taxon>
        <taxon>Nymphalidae</taxon>
        <taxon>Nymphalinae</taxon>
        <taxon>Euphydryas</taxon>
    </lineage>
</organism>
<dbReference type="GO" id="GO:0003677">
    <property type="term" value="F:DNA binding"/>
    <property type="evidence" value="ECO:0007669"/>
    <property type="project" value="UniProtKB-UniRule"/>
</dbReference>
<gene>
    <name evidence="7" type="ORF">EEDITHA_LOCUS19097</name>
</gene>
<evidence type="ECO:0000313" key="7">
    <source>
        <dbReference type="EMBL" id="CAH2104760.1"/>
    </source>
</evidence>
<dbReference type="InterPro" id="IPR006612">
    <property type="entry name" value="THAP_Znf"/>
</dbReference>
<dbReference type="Pfam" id="PF21789">
    <property type="entry name" value="TNP-like_RNaseH_C"/>
    <property type="match status" value="1"/>
</dbReference>
<dbReference type="PANTHER" id="PTHR47577:SF2">
    <property type="entry name" value="THAP DOMAIN CONTAINING 9"/>
    <property type="match status" value="1"/>
</dbReference>
<keyword evidence="8" id="KW-1185">Reference proteome</keyword>
<proteinExistence type="predicted"/>
<keyword evidence="3" id="KW-0862">Zinc</keyword>
<evidence type="ECO:0000256" key="4">
    <source>
        <dbReference type="ARBA" id="ARBA00023125"/>
    </source>
</evidence>
<dbReference type="SMART" id="SM00692">
    <property type="entry name" value="DM3"/>
    <property type="match status" value="1"/>
</dbReference>
<protein>
    <recommendedName>
        <fullName evidence="6">THAP-type domain-containing protein</fullName>
    </recommendedName>
</protein>